<evidence type="ECO:0000313" key="1">
    <source>
        <dbReference type="EMBL" id="CSA76293.1"/>
    </source>
</evidence>
<organism evidence="1 2">
    <name type="scientific">Vibrio cholerae</name>
    <dbReference type="NCBI Taxonomy" id="666"/>
    <lineage>
        <taxon>Bacteria</taxon>
        <taxon>Pseudomonadati</taxon>
        <taxon>Pseudomonadota</taxon>
        <taxon>Gammaproteobacteria</taxon>
        <taxon>Vibrionales</taxon>
        <taxon>Vibrionaceae</taxon>
        <taxon>Vibrio</taxon>
    </lineage>
</organism>
<dbReference type="AlphaFoldDB" id="A0A655QSS8"/>
<reference evidence="1 2" key="1">
    <citation type="submission" date="2015-07" db="EMBL/GenBank/DDBJ databases">
        <authorList>
            <consortium name="Pathogen Informatics"/>
        </authorList>
    </citation>
    <scope>NUCLEOTIDE SEQUENCE [LARGE SCALE GENOMIC DNA]</scope>
    <source>
        <strain evidence="1 2">A51</strain>
    </source>
</reference>
<dbReference type="EMBL" id="CWOW01000011">
    <property type="protein sequence ID" value="CSA76293.1"/>
    <property type="molecule type" value="Genomic_DNA"/>
</dbReference>
<sequence length="59" mass="7052">MVFDNAVVYHRNVTRNMGVSIDLRRLTMRCPTGMRDTCTARDLRRFNRIRQLLYFTQTA</sequence>
<gene>
    <name evidence="1" type="ORF">ERS013165_02378</name>
</gene>
<dbReference type="Proteomes" id="UP000044806">
    <property type="component" value="Unassembled WGS sequence"/>
</dbReference>
<name>A0A655QSS8_VIBCL</name>
<proteinExistence type="predicted"/>
<accession>A0A655QSS8</accession>
<evidence type="ECO:0000313" key="2">
    <source>
        <dbReference type="Proteomes" id="UP000044806"/>
    </source>
</evidence>
<protein>
    <submittedName>
        <fullName evidence="1">Uncharacterized protein</fullName>
    </submittedName>
</protein>